<dbReference type="SMART" id="SM00331">
    <property type="entry name" value="PP2C_SIG"/>
    <property type="match status" value="1"/>
</dbReference>
<dbReference type="Gene3D" id="3.60.40.10">
    <property type="entry name" value="PPM-type phosphatase domain"/>
    <property type="match status" value="1"/>
</dbReference>
<dbReference type="RefSeq" id="WP_331216233.1">
    <property type="nucleotide sequence ID" value="NZ_JAZGQK010000018.1"/>
</dbReference>
<evidence type="ECO:0000313" key="2">
    <source>
        <dbReference type="EMBL" id="MEE6261117.1"/>
    </source>
</evidence>
<organism evidence="3 4">
    <name type="scientific">Plantactinospora sonchi</name>
    <dbReference type="NCBI Taxonomy" id="1544735"/>
    <lineage>
        <taxon>Bacteria</taxon>
        <taxon>Bacillati</taxon>
        <taxon>Actinomycetota</taxon>
        <taxon>Actinomycetes</taxon>
        <taxon>Micromonosporales</taxon>
        <taxon>Micromonosporaceae</taxon>
        <taxon>Plantactinospora</taxon>
    </lineage>
</organism>
<dbReference type="CDD" id="cd00143">
    <property type="entry name" value="PP2Cc"/>
    <property type="match status" value="1"/>
</dbReference>
<accession>A0ABU7RZW8</accession>
<evidence type="ECO:0000259" key="1">
    <source>
        <dbReference type="PROSITE" id="PS51746"/>
    </source>
</evidence>
<dbReference type="Pfam" id="PF13672">
    <property type="entry name" value="PP2C_2"/>
    <property type="match status" value="1"/>
</dbReference>
<dbReference type="Proteomes" id="UP001332243">
    <property type="component" value="Unassembled WGS sequence"/>
</dbReference>
<name>A0ABU7RZW8_9ACTN</name>
<feature type="domain" description="PPM-type phosphatase" evidence="1">
    <location>
        <begin position="6"/>
        <end position="236"/>
    </location>
</feature>
<dbReference type="InterPro" id="IPR001932">
    <property type="entry name" value="PPM-type_phosphatase-like_dom"/>
</dbReference>
<dbReference type="PANTHER" id="PTHR47992">
    <property type="entry name" value="PROTEIN PHOSPHATASE"/>
    <property type="match status" value="1"/>
</dbReference>
<protein>
    <submittedName>
        <fullName evidence="3">Protein phosphatase 2C domain-containing protein</fullName>
    </submittedName>
</protein>
<reference evidence="3 4" key="1">
    <citation type="submission" date="2024-01" db="EMBL/GenBank/DDBJ databases">
        <title>Genome insights into Plantactinospora sonchi sp. nov.</title>
        <authorList>
            <person name="Wang L."/>
        </authorList>
    </citation>
    <scope>NUCLEOTIDE SEQUENCE [LARGE SCALE GENOMIC DNA]</scope>
    <source>
        <strain evidence="3 4">NEAU-QY2</strain>
    </source>
</reference>
<dbReference type="SMART" id="SM00332">
    <property type="entry name" value="PP2Cc"/>
    <property type="match status" value="1"/>
</dbReference>
<proteinExistence type="predicted"/>
<dbReference type="InterPro" id="IPR036457">
    <property type="entry name" value="PPM-type-like_dom_sf"/>
</dbReference>
<keyword evidence="4" id="KW-1185">Reference proteome</keyword>
<comment type="caution">
    <text evidence="3">The sequence shown here is derived from an EMBL/GenBank/DDBJ whole genome shotgun (WGS) entry which is preliminary data.</text>
</comment>
<dbReference type="EMBL" id="JAZGQK010000018">
    <property type="protein sequence ID" value="MEE6261117.1"/>
    <property type="molecule type" value="Genomic_DNA"/>
</dbReference>
<dbReference type="PROSITE" id="PS51746">
    <property type="entry name" value="PPM_2"/>
    <property type="match status" value="1"/>
</dbReference>
<dbReference type="InterPro" id="IPR015655">
    <property type="entry name" value="PP2C"/>
</dbReference>
<gene>
    <name evidence="2" type="ORF">V1633_21795</name>
    <name evidence="3" type="ORF">V1633_26445</name>
</gene>
<dbReference type="EMBL" id="JAZGQK010000024">
    <property type="protein sequence ID" value="MEE6262030.1"/>
    <property type="molecule type" value="Genomic_DNA"/>
</dbReference>
<sequence>MSFILRSLAVSDPGLVRANNEDVAFAGARLVAVADGMGGAPAGEVASEIVITALAPIEQAADEREPLTALAEAVRTANQRISAVIDADPATRGMGSTVTAMLLHGGRLAVAHVGDSRGYLLRDGVLRQLTRDDSFVQTLVDQGGLTPEEARHHPQRSLVTRVVQGELLDPAVAVLDVAAGDRLLLCSDGLSDVVTDDLIALVLVGYPDREQCANHLVKLAHQAGAPDNVTLVVADVVPAADEPTATAAAPL</sequence>
<evidence type="ECO:0000313" key="3">
    <source>
        <dbReference type="EMBL" id="MEE6262030.1"/>
    </source>
</evidence>
<evidence type="ECO:0000313" key="4">
    <source>
        <dbReference type="Proteomes" id="UP001332243"/>
    </source>
</evidence>
<dbReference type="SUPFAM" id="SSF81606">
    <property type="entry name" value="PP2C-like"/>
    <property type="match status" value="1"/>
</dbReference>